<evidence type="ECO:0000313" key="1">
    <source>
        <dbReference type="EMBL" id="WXB09428.1"/>
    </source>
</evidence>
<dbReference type="Proteomes" id="UP001374803">
    <property type="component" value="Chromosome"/>
</dbReference>
<dbReference type="InterPro" id="IPR036412">
    <property type="entry name" value="HAD-like_sf"/>
</dbReference>
<organism evidence="1 2">
    <name type="scientific">Pendulispora rubella</name>
    <dbReference type="NCBI Taxonomy" id="2741070"/>
    <lineage>
        <taxon>Bacteria</taxon>
        <taxon>Pseudomonadati</taxon>
        <taxon>Myxococcota</taxon>
        <taxon>Myxococcia</taxon>
        <taxon>Myxococcales</taxon>
        <taxon>Sorangiineae</taxon>
        <taxon>Pendulisporaceae</taxon>
        <taxon>Pendulispora</taxon>
    </lineage>
</organism>
<accession>A0ABZ2LER4</accession>
<proteinExistence type="predicted"/>
<dbReference type="EMBL" id="CP089983">
    <property type="protein sequence ID" value="WXB09428.1"/>
    <property type="molecule type" value="Genomic_DNA"/>
</dbReference>
<dbReference type="SUPFAM" id="SSF55729">
    <property type="entry name" value="Acyl-CoA N-acyltransferases (Nat)"/>
    <property type="match status" value="1"/>
</dbReference>
<keyword evidence="2" id="KW-1185">Reference proteome</keyword>
<sequence length="353" mass="40215">MTQEMVAPRDDKKKAVKCVVWDLDNTLWDGVLLEDRNVQVRSAVVDVLRTLDERGILHSIASRNDHATAMAKLRELGLENYFLHPQIHWNEKSSSVKAVAEALNIGIDTIAFVDDQPFERDEVRFSLPAVRCIDAAEVSSMPQLPEMNPRFVTNDSRMRRQMYLADITRKEVEDGHQGSPDDFLASLNMRFTIARAVEDDLQRAEELTLRTNQLNATGYTYSYEELNAFRTSTTHDLYIAGLDDKYGTYGKIGLALVERGSEVHTLKLLLMSCRVMSRGVGTVLLNHIIRRAHSAGVRLRAEFVSTDRNRVMYVTYKFAGFREVHKEGGVSILENDYSRIQDFPPYMHVVVDD</sequence>
<evidence type="ECO:0000313" key="2">
    <source>
        <dbReference type="Proteomes" id="UP001374803"/>
    </source>
</evidence>
<dbReference type="NCBIfam" id="TIGR01681">
    <property type="entry name" value="HAD-SF-IIIC"/>
    <property type="match status" value="1"/>
</dbReference>
<dbReference type="InterPro" id="IPR010033">
    <property type="entry name" value="HAD_SF_ppase_IIIC"/>
</dbReference>
<dbReference type="InterPro" id="IPR023214">
    <property type="entry name" value="HAD_sf"/>
</dbReference>
<dbReference type="InterPro" id="IPR016181">
    <property type="entry name" value="Acyl_CoA_acyltransferase"/>
</dbReference>
<dbReference type="Gene3D" id="3.40.630.30">
    <property type="match status" value="1"/>
</dbReference>
<protein>
    <submittedName>
        <fullName evidence="1">HAD-IIIC family phosphatase</fullName>
    </submittedName>
</protein>
<dbReference type="Gene3D" id="3.40.50.1000">
    <property type="entry name" value="HAD superfamily/HAD-like"/>
    <property type="match status" value="1"/>
</dbReference>
<dbReference type="NCBIfam" id="TIGR01686">
    <property type="entry name" value="FkbH"/>
    <property type="match status" value="1"/>
</dbReference>
<reference evidence="1" key="1">
    <citation type="submission" date="2021-12" db="EMBL/GenBank/DDBJ databases">
        <title>Discovery of the Pendulisporaceae a myxobacterial family with distinct sporulation behavior and unique specialized metabolism.</title>
        <authorList>
            <person name="Garcia R."/>
            <person name="Popoff A."/>
            <person name="Bader C.D."/>
            <person name="Loehr J."/>
            <person name="Walesch S."/>
            <person name="Walt C."/>
            <person name="Boldt J."/>
            <person name="Bunk B."/>
            <person name="Haeckl F.J.F.P.J."/>
            <person name="Gunesch A.P."/>
            <person name="Birkelbach J."/>
            <person name="Nuebel U."/>
            <person name="Pietschmann T."/>
            <person name="Bach T."/>
            <person name="Mueller R."/>
        </authorList>
    </citation>
    <scope>NUCLEOTIDE SEQUENCE</scope>
    <source>
        <strain evidence="1">MSr11367</strain>
    </source>
</reference>
<gene>
    <name evidence="1" type="ORF">LVJ94_19620</name>
</gene>
<name>A0ABZ2LER4_9BACT</name>
<dbReference type="SUPFAM" id="SSF56784">
    <property type="entry name" value="HAD-like"/>
    <property type="match status" value="1"/>
</dbReference>
<dbReference type="InterPro" id="IPR010037">
    <property type="entry name" value="FkbH_domain"/>
</dbReference>
<dbReference type="RefSeq" id="WP_394839100.1">
    <property type="nucleotide sequence ID" value="NZ_CP089929.1"/>
</dbReference>